<proteinExistence type="inferred from homology"/>
<dbReference type="PANTHER" id="PTHR47933:SF11">
    <property type="entry name" value="PENTATRICOPEPTIDE REPEAT-CONTAINING PROTEIN 2"/>
    <property type="match status" value="1"/>
</dbReference>
<accession>A0A9Q1JT49</accession>
<reference evidence="4" key="1">
    <citation type="submission" date="2022-04" db="EMBL/GenBank/DDBJ databases">
        <title>Carnegiea gigantea Genome sequencing and assembly v2.</title>
        <authorList>
            <person name="Copetti D."/>
            <person name="Sanderson M.J."/>
            <person name="Burquez A."/>
            <person name="Wojciechowski M.F."/>
        </authorList>
    </citation>
    <scope>NUCLEOTIDE SEQUENCE</scope>
    <source>
        <strain evidence="4">SGP5-SGP5p</strain>
        <tissue evidence="4">Aerial part</tissue>
    </source>
</reference>
<keyword evidence="5" id="KW-1185">Reference proteome</keyword>
<sequence length="305" mass="29472">MSHKGLHPNVVTYNTLIDGLCKAKLPRYAHKLFMEMQLHRIPPGAIRFILNVDLQNVTHYCDEMVSKGLEADVKTVFILSWDLLSDSAKEFLHKSFFGPEDMMNAKCSLAVLDQILSPFPYVMFSLNVQRAFNFHTRSYVGSATRVSASRITDKAEPMVKTYPSCWLFKSYDGIAHATAGLGGGFGGGNGGGYGGGLGGGSGLGGGAGSGYGGGGGAGGGIGGGVGGGQGGGVGGGQGGGVGGGIGGGQGGGLGGGQGGGLGGGQGGGIGGGAGGGNGGGLGGGYGGGAGGGSGGGVGGGYGNKN</sequence>
<organism evidence="4 5">
    <name type="scientific">Carnegiea gigantea</name>
    <dbReference type="NCBI Taxonomy" id="171969"/>
    <lineage>
        <taxon>Eukaryota</taxon>
        <taxon>Viridiplantae</taxon>
        <taxon>Streptophyta</taxon>
        <taxon>Embryophyta</taxon>
        <taxon>Tracheophyta</taxon>
        <taxon>Spermatophyta</taxon>
        <taxon>Magnoliopsida</taxon>
        <taxon>eudicotyledons</taxon>
        <taxon>Gunneridae</taxon>
        <taxon>Pentapetalae</taxon>
        <taxon>Caryophyllales</taxon>
        <taxon>Cactineae</taxon>
        <taxon>Cactaceae</taxon>
        <taxon>Cactoideae</taxon>
        <taxon>Echinocereeae</taxon>
        <taxon>Carnegiea</taxon>
    </lineage>
</organism>
<dbReference type="Pfam" id="PF12854">
    <property type="entry name" value="PPR_1"/>
    <property type="match status" value="1"/>
</dbReference>
<feature type="repeat" description="PPR" evidence="3">
    <location>
        <begin position="9"/>
        <end position="43"/>
    </location>
</feature>
<evidence type="ECO:0000313" key="5">
    <source>
        <dbReference type="Proteomes" id="UP001153076"/>
    </source>
</evidence>
<gene>
    <name evidence="4" type="ORF">Cgig2_019137</name>
</gene>
<dbReference type="OrthoDB" id="42736at2759"/>
<dbReference type="InterPro" id="IPR051240">
    <property type="entry name" value="Mito_RNA-Proc/Resp"/>
</dbReference>
<dbReference type="InterPro" id="IPR011990">
    <property type="entry name" value="TPR-like_helical_dom_sf"/>
</dbReference>
<name>A0A9Q1JT49_9CARY</name>
<comment type="caution">
    <text evidence="4">The sequence shown here is derived from an EMBL/GenBank/DDBJ whole genome shotgun (WGS) entry which is preliminary data.</text>
</comment>
<evidence type="ECO:0000313" key="4">
    <source>
        <dbReference type="EMBL" id="KAJ8430565.1"/>
    </source>
</evidence>
<comment type="similarity">
    <text evidence="1">Belongs to the PPR family. P subfamily.</text>
</comment>
<protein>
    <recommendedName>
        <fullName evidence="6">Pentatricopeptide repeat-containing protein</fullName>
    </recommendedName>
</protein>
<dbReference type="PROSITE" id="PS51375">
    <property type="entry name" value="PPR"/>
    <property type="match status" value="1"/>
</dbReference>
<dbReference type="AlphaFoldDB" id="A0A9Q1JT49"/>
<dbReference type="PANTHER" id="PTHR47933">
    <property type="entry name" value="PENTATRICOPEPTIDE REPEAT-CONTAINING PROTEIN 1, MITOCHONDRIAL"/>
    <property type="match status" value="1"/>
</dbReference>
<dbReference type="InterPro" id="IPR002885">
    <property type="entry name" value="PPR_rpt"/>
</dbReference>
<dbReference type="EMBL" id="JAKOGI010000782">
    <property type="protein sequence ID" value="KAJ8430565.1"/>
    <property type="molecule type" value="Genomic_DNA"/>
</dbReference>
<evidence type="ECO:0008006" key="6">
    <source>
        <dbReference type="Google" id="ProtNLM"/>
    </source>
</evidence>
<dbReference type="NCBIfam" id="TIGR00756">
    <property type="entry name" value="PPR"/>
    <property type="match status" value="1"/>
</dbReference>
<evidence type="ECO:0000256" key="1">
    <source>
        <dbReference type="ARBA" id="ARBA00007626"/>
    </source>
</evidence>
<evidence type="ECO:0000256" key="3">
    <source>
        <dbReference type="PROSITE-ProRule" id="PRU00708"/>
    </source>
</evidence>
<dbReference type="Gene3D" id="1.25.40.10">
    <property type="entry name" value="Tetratricopeptide repeat domain"/>
    <property type="match status" value="1"/>
</dbReference>
<keyword evidence="2" id="KW-0677">Repeat</keyword>
<evidence type="ECO:0000256" key="2">
    <source>
        <dbReference type="ARBA" id="ARBA00022737"/>
    </source>
</evidence>
<dbReference type="GO" id="GO:0003729">
    <property type="term" value="F:mRNA binding"/>
    <property type="evidence" value="ECO:0007669"/>
    <property type="project" value="TreeGrafter"/>
</dbReference>
<dbReference type="Proteomes" id="UP001153076">
    <property type="component" value="Unassembled WGS sequence"/>
</dbReference>